<keyword evidence="11" id="KW-1185">Reference proteome</keyword>
<dbReference type="GO" id="GO:0022857">
    <property type="term" value="F:transmembrane transporter activity"/>
    <property type="evidence" value="ECO:0007669"/>
    <property type="project" value="InterPro"/>
</dbReference>
<feature type="transmembrane region" description="Helical" evidence="8">
    <location>
        <begin position="364"/>
        <end position="386"/>
    </location>
</feature>
<evidence type="ECO:0000256" key="4">
    <source>
        <dbReference type="ARBA" id="ARBA00022692"/>
    </source>
</evidence>
<dbReference type="Pfam" id="PF05977">
    <property type="entry name" value="MFS_3"/>
    <property type="match status" value="1"/>
</dbReference>
<gene>
    <name evidence="10" type="ORF">EBN88_19755</name>
</gene>
<dbReference type="Gene3D" id="1.20.1250.20">
    <property type="entry name" value="MFS general substrate transporter like domains"/>
    <property type="match status" value="1"/>
</dbReference>
<evidence type="ECO:0000256" key="6">
    <source>
        <dbReference type="ARBA" id="ARBA00023136"/>
    </source>
</evidence>
<feature type="domain" description="Major facilitator superfamily (MFS) profile" evidence="9">
    <location>
        <begin position="233"/>
        <end position="447"/>
    </location>
</feature>
<dbReference type="InterPro" id="IPR010290">
    <property type="entry name" value="TM_effector"/>
</dbReference>
<dbReference type="PANTHER" id="PTHR23513:SF6">
    <property type="entry name" value="MAJOR FACILITATOR SUPERFAMILY ASSOCIATED DOMAIN-CONTAINING PROTEIN"/>
    <property type="match status" value="1"/>
</dbReference>
<dbReference type="GO" id="GO:0005886">
    <property type="term" value="C:plasma membrane"/>
    <property type="evidence" value="ECO:0007669"/>
    <property type="project" value="UniProtKB-SubCell"/>
</dbReference>
<dbReference type="PROSITE" id="PS50850">
    <property type="entry name" value="MFS"/>
    <property type="match status" value="1"/>
</dbReference>
<feature type="transmembrane region" description="Helical" evidence="8">
    <location>
        <begin position="170"/>
        <end position="195"/>
    </location>
</feature>
<evidence type="ECO:0000256" key="5">
    <source>
        <dbReference type="ARBA" id="ARBA00022989"/>
    </source>
</evidence>
<evidence type="ECO:0000313" key="11">
    <source>
        <dbReference type="Proteomes" id="UP000278673"/>
    </source>
</evidence>
<evidence type="ECO:0000256" key="2">
    <source>
        <dbReference type="ARBA" id="ARBA00022448"/>
    </source>
</evidence>
<comment type="subcellular location">
    <subcellularLocation>
        <location evidence="1">Cell membrane</location>
        <topology evidence="1">Multi-pass membrane protein</topology>
    </subcellularLocation>
</comment>
<evidence type="ECO:0000256" key="7">
    <source>
        <dbReference type="SAM" id="MobiDB-lite"/>
    </source>
</evidence>
<keyword evidence="2" id="KW-0813">Transport</keyword>
<dbReference type="AlphaFoldDB" id="A0A3M2LIA7"/>
<dbReference type="Proteomes" id="UP000278673">
    <property type="component" value="Unassembled WGS sequence"/>
</dbReference>
<proteinExistence type="predicted"/>
<name>A0A3M2LIA7_9ACTN</name>
<sequence>MRVRGRREVGGGGRGLGRPFATLWGATAIANVGDGVLLAAVPLLVASITDNPALVGWAVFVQRLPWLLFSLISGVVVDRIDRRRLIVVVHLLRATLIGGLVLAVWGDAVSVPVIYAVAFLLGTCETLGDNASVSLLPATVRVEDLPRANARMEMVYSVINQLTAPPLGAALFAVAVALPFGVNAATYVVAALLIASLRGALPAPAPAPARTPARERRRVRAEIAEGVRWLWNQPVIRLVAIVLTLMNVTLVAGFSLLVLYATEILGLGEVGYGLLYSASAAGGLLGALCAARLHARFGPPLLLRAALVLETLTHVGLALAGTVWLAAPVLLLFGAHNAVFRVVIRTLRQRAVPDALRGRVESVFMMFSMGGAALGALVGGPIAGLLGVTGPFWISAALMSVLTLVAWRPFGRQVADAARGDRGVAAAGGQTGAATGEPPRGDEPASR</sequence>
<feature type="transmembrane region" description="Helical" evidence="8">
    <location>
        <begin position="238"/>
        <end position="261"/>
    </location>
</feature>
<dbReference type="PANTHER" id="PTHR23513">
    <property type="entry name" value="INTEGRAL MEMBRANE EFFLUX PROTEIN-RELATED"/>
    <property type="match status" value="1"/>
</dbReference>
<evidence type="ECO:0000313" key="10">
    <source>
        <dbReference type="EMBL" id="RMI37161.1"/>
    </source>
</evidence>
<keyword evidence="4 8" id="KW-0812">Transmembrane</keyword>
<feature type="region of interest" description="Disordered" evidence="7">
    <location>
        <begin position="423"/>
        <end position="447"/>
    </location>
</feature>
<feature type="transmembrane region" description="Helical" evidence="8">
    <location>
        <begin position="392"/>
        <end position="410"/>
    </location>
</feature>
<evidence type="ECO:0000256" key="1">
    <source>
        <dbReference type="ARBA" id="ARBA00004651"/>
    </source>
</evidence>
<evidence type="ECO:0000256" key="3">
    <source>
        <dbReference type="ARBA" id="ARBA00022475"/>
    </source>
</evidence>
<evidence type="ECO:0000256" key="8">
    <source>
        <dbReference type="SAM" id="Phobius"/>
    </source>
</evidence>
<keyword evidence="3" id="KW-1003">Cell membrane</keyword>
<feature type="transmembrane region" description="Helical" evidence="8">
    <location>
        <begin position="325"/>
        <end position="344"/>
    </location>
</feature>
<comment type="caution">
    <text evidence="10">The sequence shown here is derived from an EMBL/GenBank/DDBJ whole genome shotgun (WGS) entry which is preliminary data.</text>
</comment>
<feature type="transmembrane region" description="Helical" evidence="8">
    <location>
        <begin position="54"/>
        <end position="77"/>
    </location>
</feature>
<accession>A0A3M2LIA7</accession>
<dbReference type="EMBL" id="RFFJ01000121">
    <property type="protein sequence ID" value="RMI37161.1"/>
    <property type="molecule type" value="Genomic_DNA"/>
</dbReference>
<organism evidence="10 11">
    <name type="scientific">Streptomyces triticirhizae</name>
    <dbReference type="NCBI Taxonomy" id="2483353"/>
    <lineage>
        <taxon>Bacteria</taxon>
        <taxon>Bacillati</taxon>
        <taxon>Actinomycetota</taxon>
        <taxon>Actinomycetes</taxon>
        <taxon>Kitasatosporales</taxon>
        <taxon>Streptomycetaceae</taxon>
        <taxon>Streptomyces</taxon>
    </lineage>
</organism>
<feature type="transmembrane region" description="Helical" evidence="8">
    <location>
        <begin position="273"/>
        <end position="294"/>
    </location>
</feature>
<protein>
    <submittedName>
        <fullName evidence="10">MFS transporter</fullName>
    </submittedName>
</protein>
<dbReference type="InterPro" id="IPR036259">
    <property type="entry name" value="MFS_trans_sf"/>
</dbReference>
<dbReference type="CDD" id="cd06173">
    <property type="entry name" value="MFS_MefA_like"/>
    <property type="match status" value="1"/>
</dbReference>
<feature type="compositionally biased region" description="Low complexity" evidence="7">
    <location>
        <begin position="423"/>
        <end position="436"/>
    </location>
</feature>
<dbReference type="InterPro" id="IPR020846">
    <property type="entry name" value="MFS_dom"/>
</dbReference>
<keyword evidence="6 8" id="KW-0472">Membrane</keyword>
<reference evidence="10 11" key="1">
    <citation type="submission" date="2018-10" db="EMBL/GenBank/DDBJ databases">
        <title>Isolation, diversity and antifungal activity of actinobacteria from wheat.</title>
        <authorList>
            <person name="Han C."/>
        </authorList>
    </citation>
    <scope>NUCLEOTIDE SEQUENCE [LARGE SCALE GENOMIC DNA]</scope>
    <source>
        <strain evidence="10 11">NEAU-YY642</strain>
    </source>
</reference>
<feature type="transmembrane region" description="Helical" evidence="8">
    <location>
        <begin position="21"/>
        <end position="48"/>
    </location>
</feature>
<dbReference type="SUPFAM" id="SSF103473">
    <property type="entry name" value="MFS general substrate transporter"/>
    <property type="match status" value="1"/>
</dbReference>
<keyword evidence="5 8" id="KW-1133">Transmembrane helix</keyword>
<evidence type="ECO:0000259" key="9">
    <source>
        <dbReference type="PROSITE" id="PS50850"/>
    </source>
</evidence>
<feature type="transmembrane region" description="Helical" evidence="8">
    <location>
        <begin position="301"/>
        <end position="319"/>
    </location>
</feature>